<comment type="caution">
    <text evidence="3">The sequence shown here is derived from an EMBL/GenBank/DDBJ whole genome shotgun (WGS) entry which is preliminary data.</text>
</comment>
<name>A0A8H6C555_CANAX</name>
<proteinExistence type="predicted"/>
<evidence type="ECO:0000313" key="4">
    <source>
        <dbReference type="Proteomes" id="UP000536275"/>
    </source>
</evidence>
<keyword evidence="2" id="KW-0472">Membrane</keyword>
<gene>
    <name evidence="3" type="ORF">FOB64_001033</name>
</gene>
<accession>A0A8H6C555</accession>
<evidence type="ECO:0000256" key="2">
    <source>
        <dbReference type="SAM" id="Phobius"/>
    </source>
</evidence>
<keyword evidence="2" id="KW-0812">Transmembrane</keyword>
<protein>
    <submittedName>
        <fullName evidence="3">Chitin synthesis regulation, resistance to Congo red family protein</fullName>
    </submittedName>
</protein>
<keyword evidence="2" id="KW-1133">Transmembrane helix</keyword>
<dbReference type="InterPro" id="IPR020999">
    <property type="entry name" value="Chitin_synth_reg_RCR"/>
</dbReference>
<dbReference type="EMBL" id="JABWAD010000014">
    <property type="protein sequence ID" value="KAF6071769.1"/>
    <property type="molecule type" value="Genomic_DNA"/>
</dbReference>
<dbReference type="PANTHER" id="PTHR28187:SF1">
    <property type="entry name" value="PROTEIN RCR1-RELATED"/>
    <property type="match status" value="1"/>
</dbReference>
<sequence>MLLIYHHNQDQYVELSKRSTGSGGIAGIVIFIFIVIVIFISLLSYGNKKSKRRNQKNTTPANITLGSLNLESQNVHQGVARIQQQQQQNSGITTSPEHDYVPPYTQTPNDNDLGRFDKQGNFHLSNRPEGVQPPLPPPPVYLNPTI</sequence>
<evidence type="ECO:0000256" key="1">
    <source>
        <dbReference type="SAM" id="MobiDB-lite"/>
    </source>
</evidence>
<organism evidence="3 4">
    <name type="scientific">Candida albicans</name>
    <name type="common">Yeast</name>
    <dbReference type="NCBI Taxonomy" id="5476"/>
    <lineage>
        <taxon>Eukaryota</taxon>
        <taxon>Fungi</taxon>
        <taxon>Dikarya</taxon>
        <taxon>Ascomycota</taxon>
        <taxon>Saccharomycotina</taxon>
        <taxon>Pichiomycetes</taxon>
        <taxon>Debaryomycetaceae</taxon>
        <taxon>Candida/Lodderomyces clade</taxon>
        <taxon>Candida</taxon>
    </lineage>
</organism>
<dbReference type="AlphaFoldDB" id="A0A8H6C555"/>
<feature type="compositionally biased region" description="Pro residues" evidence="1">
    <location>
        <begin position="131"/>
        <end position="146"/>
    </location>
</feature>
<reference evidence="3 4" key="1">
    <citation type="submission" date="2020-03" db="EMBL/GenBank/DDBJ databases">
        <title>FDA dAtabase for Regulatory Grade micrObial Sequences (FDA-ARGOS): Supporting development and validation of Infectious Disease Dx tests.</title>
        <authorList>
            <person name="Campos J."/>
            <person name="Goldberg B."/>
            <person name="Tallon L."/>
            <person name="Sadzewicz L."/>
            <person name="Vavikolanu K."/>
            <person name="Mehta A."/>
            <person name="Aluvathingal J."/>
            <person name="Nadendla S."/>
            <person name="Nandy P."/>
            <person name="Geyer C."/>
            <person name="Yan Y."/>
            <person name="Sichtig H."/>
        </authorList>
    </citation>
    <scope>NUCLEOTIDE SEQUENCE [LARGE SCALE GENOMIC DNA]</scope>
    <source>
        <strain evidence="3 4">FDAARGOS_656</strain>
    </source>
</reference>
<dbReference type="PANTHER" id="PTHR28187">
    <property type="entry name" value="PROTEIN RCR1-RELATED"/>
    <property type="match status" value="1"/>
</dbReference>
<evidence type="ECO:0000313" key="3">
    <source>
        <dbReference type="EMBL" id="KAF6071769.1"/>
    </source>
</evidence>
<feature type="region of interest" description="Disordered" evidence="1">
    <location>
        <begin position="76"/>
        <end position="146"/>
    </location>
</feature>
<dbReference type="Proteomes" id="UP000536275">
    <property type="component" value="Unassembled WGS sequence"/>
</dbReference>
<feature type="transmembrane region" description="Helical" evidence="2">
    <location>
        <begin position="25"/>
        <end position="46"/>
    </location>
</feature>
<dbReference type="GO" id="GO:0016192">
    <property type="term" value="P:vesicle-mediated transport"/>
    <property type="evidence" value="ECO:0007669"/>
    <property type="project" value="TreeGrafter"/>
</dbReference>